<gene>
    <name evidence="2" type="ORF">OVN521_LOCUS39409</name>
</gene>
<comment type="caution">
    <text evidence="2">The sequence shown here is derived from an EMBL/GenBank/DDBJ whole genome shotgun (WGS) entry which is preliminary data.</text>
</comment>
<dbReference type="EMBL" id="CAJOBG010050071">
    <property type="protein sequence ID" value="CAF4477596.1"/>
    <property type="molecule type" value="Genomic_DNA"/>
</dbReference>
<evidence type="ECO:0000313" key="3">
    <source>
        <dbReference type="Proteomes" id="UP000663866"/>
    </source>
</evidence>
<reference evidence="2" key="1">
    <citation type="submission" date="2021-02" db="EMBL/GenBank/DDBJ databases">
        <authorList>
            <person name="Nowell W R."/>
        </authorList>
    </citation>
    <scope>NUCLEOTIDE SEQUENCE</scope>
</reference>
<dbReference type="PROSITE" id="PS50227">
    <property type="entry name" value="G_PROTEIN_RECEP_F2_3"/>
    <property type="match status" value="1"/>
</dbReference>
<organism evidence="2 3">
    <name type="scientific">Rotaria magnacalcarata</name>
    <dbReference type="NCBI Taxonomy" id="392030"/>
    <lineage>
        <taxon>Eukaryota</taxon>
        <taxon>Metazoa</taxon>
        <taxon>Spiralia</taxon>
        <taxon>Gnathifera</taxon>
        <taxon>Rotifera</taxon>
        <taxon>Eurotatoria</taxon>
        <taxon>Bdelloidea</taxon>
        <taxon>Philodinida</taxon>
        <taxon>Philodinidae</taxon>
        <taxon>Rotaria</taxon>
    </lineage>
</organism>
<evidence type="ECO:0000259" key="1">
    <source>
        <dbReference type="PROSITE" id="PS50227"/>
    </source>
</evidence>
<dbReference type="GO" id="GO:0004930">
    <property type="term" value="F:G protein-coupled receptor activity"/>
    <property type="evidence" value="ECO:0007669"/>
    <property type="project" value="InterPro"/>
</dbReference>
<dbReference type="Gene3D" id="4.10.1240.10">
    <property type="entry name" value="GPCR, family 2, extracellular hormone receptor domain"/>
    <property type="match status" value="1"/>
</dbReference>
<dbReference type="SMART" id="SM00008">
    <property type="entry name" value="HormR"/>
    <property type="match status" value="1"/>
</dbReference>
<keyword evidence="3" id="KW-1185">Reference proteome</keyword>
<name>A0A820TWG2_9BILA</name>
<sequence length="272" mass="31150">NCPNQQWLHEACGNYCRKLDGPHCKNESQLSIIWQKAAADQTVVQHCPGHVKNGSVYRTCQRIEQIARWTYVDYSECTHPLINAIDQELEITIIDKEEILVLRDKCAFLAETTSTNLTTTQLYSSIDLILLIEQIERLTKVLTSHFDSLTQWYSSSDESLYLGDVNATLQVHRYLVESISNLIDDRYASLWISTNPLGNDFVRLLSSLKRLTTILAQVLNNNCDQFPGCSFSVTTKNINQTINVLNRQELHSFDYENENTQVKFTASHTKKN</sequence>
<accession>A0A820TWG2</accession>
<dbReference type="Proteomes" id="UP000663866">
    <property type="component" value="Unassembled WGS sequence"/>
</dbReference>
<dbReference type="GO" id="GO:0016020">
    <property type="term" value="C:membrane"/>
    <property type="evidence" value="ECO:0007669"/>
    <property type="project" value="InterPro"/>
</dbReference>
<evidence type="ECO:0000313" key="2">
    <source>
        <dbReference type="EMBL" id="CAF4477596.1"/>
    </source>
</evidence>
<proteinExistence type="predicted"/>
<dbReference type="Pfam" id="PF02793">
    <property type="entry name" value="HRM"/>
    <property type="match status" value="1"/>
</dbReference>
<dbReference type="SUPFAM" id="SSF111418">
    <property type="entry name" value="Hormone receptor domain"/>
    <property type="match status" value="1"/>
</dbReference>
<protein>
    <recommendedName>
        <fullName evidence="1">G-protein coupled receptors family 2 profile 1 domain-containing protein</fullName>
    </recommendedName>
</protein>
<dbReference type="AlphaFoldDB" id="A0A820TWG2"/>
<feature type="non-terminal residue" evidence="2">
    <location>
        <position position="272"/>
    </location>
</feature>
<feature type="non-terminal residue" evidence="2">
    <location>
        <position position="1"/>
    </location>
</feature>
<feature type="domain" description="G-protein coupled receptors family 2 profile 1" evidence="1">
    <location>
        <begin position="11"/>
        <end position="81"/>
    </location>
</feature>
<dbReference type="InterPro" id="IPR001879">
    <property type="entry name" value="GPCR_2_extracellular_dom"/>
</dbReference>
<dbReference type="InterPro" id="IPR036445">
    <property type="entry name" value="GPCR_2_extracell_dom_sf"/>
</dbReference>